<dbReference type="OrthoDB" id="442677at2759"/>
<feature type="compositionally biased region" description="Basic residues" evidence="1">
    <location>
        <begin position="526"/>
        <end position="556"/>
    </location>
</feature>
<feature type="compositionally biased region" description="Polar residues" evidence="1">
    <location>
        <begin position="112"/>
        <end position="127"/>
    </location>
</feature>
<reference evidence="2 3" key="2">
    <citation type="submission" date="2018-11" db="EMBL/GenBank/DDBJ databases">
        <authorList>
            <consortium name="Pathogen Informatics"/>
        </authorList>
    </citation>
    <scope>NUCLEOTIDE SEQUENCE [LARGE SCALE GENOMIC DNA]</scope>
    <source>
        <strain evidence="2 3">Egypt</strain>
    </source>
</reference>
<dbReference type="Gene3D" id="3.30.70.330">
    <property type="match status" value="2"/>
</dbReference>
<feature type="compositionally biased region" description="Basic and acidic residues" evidence="1">
    <location>
        <begin position="99"/>
        <end position="108"/>
    </location>
</feature>
<proteinExistence type="predicted"/>
<dbReference type="GO" id="GO:0003676">
    <property type="term" value="F:nucleic acid binding"/>
    <property type="evidence" value="ECO:0007669"/>
    <property type="project" value="InterPro"/>
</dbReference>
<dbReference type="Proteomes" id="UP000272942">
    <property type="component" value="Unassembled WGS sequence"/>
</dbReference>
<feature type="compositionally biased region" description="Basic residues" evidence="1">
    <location>
        <begin position="61"/>
        <end position="76"/>
    </location>
</feature>
<feature type="compositionally biased region" description="Basic residues" evidence="1">
    <location>
        <begin position="1"/>
        <end position="12"/>
    </location>
</feature>
<dbReference type="InterPro" id="IPR035979">
    <property type="entry name" value="RBD_domain_sf"/>
</dbReference>
<sequence>MDPPKVSRKRKAISGPKGIGGKKSRHTDTKYDIENNTSLGSKELPSDQKANVGIVSEVQTRKKVGKFRKHSRKKPKSATSERPNASDSSSLQRSQINDAVKHDPDRSKRSLNKNTVMPTAGESQIPSQVVLHSKNVRFLKSPSLPNKCPESKQKPLNNKKHKKVSSSESNAKDEVPSNAKPSKKRKLLSDNANFKDHYPTHFTSDSDDDDDELVHVDRSVQRERRRVLSERLSRTVFVGNLPSTVSRKHLKQLFNRALRADEQCAAEGCSVESVRFRGVIPSSGGTGKMARKRAVVQGEHSAGVSQTLLAYVVLSSKVGVPVALSLNGLVLDDTARPHLSSSETTAENEQTDPNIAPSGRAIRVDAALQRMSTIKPQNCVFIGNLAFDVQEDEFADVAAVSLAIRATQSLSIRDRLVRVEECKPTGPEAKQAKRWKPKVKVTTPKVGRVRPVKSSVTPVPTSKVHLRLDQTGKVRGITLPSNLRGSMRERYLAKRLVKKQKRKLHRQKVFEQQAQATAMVGEIKAQKKPHKKASKLKIKGSKKTVSTKKKQKKKTQ</sequence>
<accession>A0A183AYQ4</accession>
<evidence type="ECO:0000256" key="1">
    <source>
        <dbReference type="SAM" id="MobiDB-lite"/>
    </source>
</evidence>
<feature type="region of interest" description="Disordered" evidence="1">
    <location>
        <begin position="521"/>
        <end position="556"/>
    </location>
</feature>
<organism evidence="4">
    <name type="scientific">Echinostoma caproni</name>
    <dbReference type="NCBI Taxonomy" id="27848"/>
    <lineage>
        <taxon>Eukaryota</taxon>
        <taxon>Metazoa</taxon>
        <taxon>Spiralia</taxon>
        <taxon>Lophotrochozoa</taxon>
        <taxon>Platyhelminthes</taxon>
        <taxon>Trematoda</taxon>
        <taxon>Digenea</taxon>
        <taxon>Plagiorchiida</taxon>
        <taxon>Echinostomata</taxon>
        <taxon>Echinostomatoidea</taxon>
        <taxon>Echinostomatidae</taxon>
        <taxon>Echinostoma</taxon>
    </lineage>
</organism>
<evidence type="ECO:0000313" key="4">
    <source>
        <dbReference type="WBParaSite" id="ECPE_0001212401-mRNA-1"/>
    </source>
</evidence>
<name>A0A183AYQ4_9TREM</name>
<dbReference type="WBParaSite" id="ECPE_0001212401-mRNA-1">
    <property type="protein sequence ID" value="ECPE_0001212401-mRNA-1"/>
    <property type="gene ID" value="ECPE_0001212401"/>
</dbReference>
<keyword evidence="3" id="KW-1185">Reference proteome</keyword>
<feature type="region of interest" description="Disordered" evidence="1">
    <location>
        <begin position="1"/>
        <end position="211"/>
    </location>
</feature>
<dbReference type="AlphaFoldDB" id="A0A183AYQ4"/>
<reference evidence="4" key="1">
    <citation type="submission" date="2016-06" db="UniProtKB">
        <authorList>
            <consortium name="WormBaseParasite"/>
        </authorList>
    </citation>
    <scope>IDENTIFICATION</scope>
</reference>
<dbReference type="EMBL" id="UZAN01052131">
    <property type="protein sequence ID" value="VDP89325.1"/>
    <property type="molecule type" value="Genomic_DNA"/>
</dbReference>
<dbReference type="InterPro" id="IPR012677">
    <property type="entry name" value="Nucleotide-bd_a/b_plait_sf"/>
</dbReference>
<gene>
    <name evidence="2" type="ORF">ECPE_LOCUS12089</name>
</gene>
<protein>
    <submittedName>
        <fullName evidence="4">RRM domain-containing protein</fullName>
    </submittedName>
</protein>
<evidence type="ECO:0000313" key="3">
    <source>
        <dbReference type="Proteomes" id="UP000272942"/>
    </source>
</evidence>
<dbReference type="SUPFAM" id="SSF54928">
    <property type="entry name" value="RNA-binding domain, RBD"/>
    <property type="match status" value="2"/>
</dbReference>
<evidence type="ECO:0000313" key="2">
    <source>
        <dbReference type="EMBL" id="VDP89325.1"/>
    </source>
</evidence>
<feature type="compositionally biased region" description="Polar residues" evidence="1">
    <location>
        <begin position="77"/>
        <end position="97"/>
    </location>
</feature>